<sequence>MTAVPLCSESSLCSPILKFNPPLFSSSIHSPSTDRIKLKFGSHANFRVSTKSALSPSSSSSSRGDYKRNTDQVIPPYNVLITGGSKRNWICTC</sequence>
<keyword evidence="2" id="KW-1185">Reference proteome</keyword>
<dbReference type="Proteomes" id="UP000595140">
    <property type="component" value="Unassembled WGS sequence"/>
</dbReference>
<name>A0A484K4W0_9ASTE</name>
<proteinExistence type="predicted"/>
<dbReference type="AlphaFoldDB" id="A0A484K4W0"/>
<evidence type="ECO:0000313" key="1">
    <source>
        <dbReference type="EMBL" id="VFQ59778.1"/>
    </source>
</evidence>
<gene>
    <name evidence="1" type="ORF">CCAM_LOCUS1554</name>
</gene>
<accession>A0A484K4W0</accession>
<protein>
    <submittedName>
        <fullName evidence="1">Uncharacterized protein</fullName>
    </submittedName>
</protein>
<dbReference type="EMBL" id="OOIL02000049">
    <property type="protein sequence ID" value="VFQ59778.1"/>
    <property type="molecule type" value="Genomic_DNA"/>
</dbReference>
<evidence type="ECO:0000313" key="2">
    <source>
        <dbReference type="Proteomes" id="UP000595140"/>
    </source>
</evidence>
<reference evidence="1 2" key="1">
    <citation type="submission" date="2018-04" db="EMBL/GenBank/DDBJ databases">
        <authorList>
            <person name="Vogel A."/>
        </authorList>
    </citation>
    <scope>NUCLEOTIDE SEQUENCE [LARGE SCALE GENOMIC DNA]</scope>
</reference>
<organism evidence="1 2">
    <name type="scientific">Cuscuta campestris</name>
    <dbReference type="NCBI Taxonomy" id="132261"/>
    <lineage>
        <taxon>Eukaryota</taxon>
        <taxon>Viridiplantae</taxon>
        <taxon>Streptophyta</taxon>
        <taxon>Embryophyta</taxon>
        <taxon>Tracheophyta</taxon>
        <taxon>Spermatophyta</taxon>
        <taxon>Magnoliopsida</taxon>
        <taxon>eudicotyledons</taxon>
        <taxon>Gunneridae</taxon>
        <taxon>Pentapetalae</taxon>
        <taxon>asterids</taxon>
        <taxon>lamiids</taxon>
        <taxon>Solanales</taxon>
        <taxon>Convolvulaceae</taxon>
        <taxon>Cuscuteae</taxon>
        <taxon>Cuscuta</taxon>
        <taxon>Cuscuta subgen. Grammica</taxon>
        <taxon>Cuscuta sect. Cleistogrammica</taxon>
    </lineage>
</organism>